<dbReference type="SMART" id="SM00228">
    <property type="entry name" value="PDZ"/>
    <property type="match status" value="2"/>
</dbReference>
<evidence type="ECO:0000256" key="10">
    <source>
        <dbReference type="ARBA" id="ARBA00023136"/>
    </source>
</evidence>
<dbReference type="NCBIfam" id="TIGR00054">
    <property type="entry name" value="RIP metalloprotease RseP"/>
    <property type="match status" value="1"/>
</dbReference>
<dbReference type="Pfam" id="PF17820">
    <property type="entry name" value="PDZ_6"/>
    <property type="match status" value="2"/>
</dbReference>
<dbReference type="CDD" id="cd06163">
    <property type="entry name" value="S2P-M50_PDZ_RseP-like"/>
    <property type="match status" value="2"/>
</dbReference>
<gene>
    <name evidence="13" type="ORF">C7438_1401</name>
</gene>
<keyword evidence="7" id="KW-0862">Zinc</keyword>
<dbReference type="GO" id="GO:0006508">
    <property type="term" value="P:proteolysis"/>
    <property type="evidence" value="ECO:0007669"/>
    <property type="project" value="UniProtKB-KW"/>
</dbReference>
<evidence type="ECO:0000313" key="13">
    <source>
        <dbReference type="EMBL" id="RKQ84223.1"/>
    </source>
</evidence>
<organism evidence="13 14">
    <name type="scientific">Brockia lithotrophica</name>
    <dbReference type="NCBI Taxonomy" id="933949"/>
    <lineage>
        <taxon>Bacteria</taxon>
        <taxon>Bacillati</taxon>
        <taxon>Bacillota</taxon>
        <taxon>Bacilli</taxon>
        <taxon>Bacillales</taxon>
        <taxon>Bacillales Family X. Incertae Sedis</taxon>
        <taxon>Brockia</taxon>
    </lineage>
</organism>
<evidence type="ECO:0000256" key="3">
    <source>
        <dbReference type="ARBA" id="ARBA00007931"/>
    </source>
</evidence>
<dbReference type="PANTHER" id="PTHR42837:SF2">
    <property type="entry name" value="MEMBRANE METALLOPROTEASE ARASP2, CHLOROPLASTIC-RELATED"/>
    <property type="match status" value="1"/>
</dbReference>
<dbReference type="InterPro" id="IPR008915">
    <property type="entry name" value="Peptidase_M50"/>
</dbReference>
<comment type="caution">
    <text evidence="13">The sequence shown here is derived from an EMBL/GenBank/DDBJ whole genome shotgun (WGS) entry which is preliminary data.</text>
</comment>
<dbReference type="GO" id="GO:0016020">
    <property type="term" value="C:membrane"/>
    <property type="evidence" value="ECO:0007669"/>
    <property type="project" value="UniProtKB-SubCell"/>
</dbReference>
<evidence type="ECO:0000313" key="14">
    <source>
        <dbReference type="Proteomes" id="UP000267019"/>
    </source>
</evidence>
<dbReference type="GO" id="GO:0004222">
    <property type="term" value="F:metalloendopeptidase activity"/>
    <property type="evidence" value="ECO:0007669"/>
    <property type="project" value="InterPro"/>
</dbReference>
<feature type="transmembrane region" description="Helical" evidence="11">
    <location>
        <begin position="183"/>
        <end position="207"/>
    </location>
</feature>
<dbReference type="AlphaFoldDB" id="A0A660KW31"/>
<evidence type="ECO:0000256" key="1">
    <source>
        <dbReference type="ARBA" id="ARBA00001947"/>
    </source>
</evidence>
<dbReference type="Gene3D" id="2.30.42.10">
    <property type="match status" value="2"/>
</dbReference>
<comment type="similarity">
    <text evidence="3">Belongs to the peptidase M50B family.</text>
</comment>
<name>A0A660KW31_9BACL</name>
<evidence type="ECO:0000256" key="9">
    <source>
        <dbReference type="ARBA" id="ARBA00023049"/>
    </source>
</evidence>
<evidence type="ECO:0000259" key="12">
    <source>
        <dbReference type="SMART" id="SM00228"/>
    </source>
</evidence>
<accession>A0A660KW31</accession>
<keyword evidence="9" id="KW-0482">Metalloprotease</keyword>
<evidence type="ECO:0000256" key="5">
    <source>
        <dbReference type="ARBA" id="ARBA00022692"/>
    </source>
</evidence>
<sequence>MPEPLSGIYVALAIAGVFTLLVFVHEFGHYTFAKRAGILIREFAIGFGPRLISWKRGETTWSIRLFPLGGYVRMAGEEAEEGEIPEGTRIYLVEGSDGRIARIVLPEALERRKEAETWIRGAREAEVRASRLVDRLELVVADPSGGVEVLYARPDLEIVTAEGPVQFAPRDRLFGSKTIGQRLAVLAAGPVFNILLALLLFFVYFLVRGVPSEDPVVGGVLPDSPAQQAGIVPGERIVAVGDVPVRTWDELGPAVSLYAGKPVEVTLEKDGVRRTVTLTPEVRFIVERVPAGKELKPGDRILAIDGRRFASLSELDAYLQAHRGERIVVTVERPEGEELRPVDVPYDLAAGELGVTVKGQLGVQQAILHTPVLALIRAPEELWRWTAMIFGALGHLFVAQNPLAEIGGPVLIMSTTGEMAKRGVEALLFWTALLSLNLGIFNLIPIPALDGARILFLGVEWVRGRPLDPAKENLIHLIGFAFLLLFILVVTWKDVQMLLGG</sequence>
<dbReference type="InterPro" id="IPR001478">
    <property type="entry name" value="PDZ"/>
</dbReference>
<dbReference type="InterPro" id="IPR004387">
    <property type="entry name" value="Pept_M50_Zn"/>
</dbReference>
<evidence type="ECO:0000256" key="2">
    <source>
        <dbReference type="ARBA" id="ARBA00004141"/>
    </source>
</evidence>
<keyword evidence="6" id="KW-0378">Hydrolase</keyword>
<dbReference type="EMBL" id="RBIJ01000004">
    <property type="protein sequence ID" value="RKQ84223.1"/>
    <property type="molecule type" value="Genomic_DNA"/>
</dbReference>
<dbReference type="InterPro" id="IPR041489">
    <property type="entry name" value="PDZ_6"/>
</dbReference>
<evidence type="ECO:0000256" key="6">
    <source>
        <dbReference type="ARBA" id="ARBA00022801"/>
    </source>
</evidence>
<evidence type="ECO:0000256" key="11">
    <source>
        <dbReference type="SAM" id="Phobius"/>
    </source>
</evidence>
<dbReference type="SUPFAM" id="SSF50156">
    <property type="entry name" value="PDZ domain-like"/>
    <property type="match status" value="2"/>
</dbReference>
<feature type="transmembrane region" description="Helical" evidence="11">
    <location>
        <begin position="474"/>
        <end position="492"/>
    </location>
</feature>
<keyword evidence="4 13" id="KW-0645">Protease</keyword>
<evidence type="ECO:0000256" key="4">
    <source>
        <dbReference type="ARBA" id="ARBA00022670"/>
    </source>
</evidence>
<keyword evidence="5 11" id="KW-0812">Transmembrane</keyword>
<feature type="domain" description="PDZ" evidence="12">
    <location>
        <begin position="272"/>
        <end position="335"/>
    </location>
</feature>
<dbReference type="InterPro" id="IPR036034">
    <property type="entry name" value="PDZ_sf"/>
</dbReference>
<keyword evidence="8 11" id="KW-1133">Transmembrane helix</keyword>
<feature type="transmembrane region" description="Helical" evidence="11">
    <location>
        <begin position="6"/>
        <end position="25"/>
    </location>
</feature>
<dbReference type="PANTHER" id="PTHR42837">
    <property type="entry name" value="REGULATOR OF SIGMA-E PROTEASE RSEP"/>
    <property type="match status" value="1"/>
</dbReference>
<comment type="subcellular location">
    <subcellularLocation>
        <location evidence="2">Membrane</location>
        <topology evidence="2">Multi-pass membrane protein</topology>
    </subcellularLocation>
</comment>
<proteinExistence type="inferred from homology"/>
<comment type="cofactor">
    <cofactor evidence="1">
        <name>Zn(2+)</name>
        <dbReference type="ChEBI" id="CHEBI:29105"/>
    </cofactor>
</comment>
<protein>
    <submittedName>
        <fullName evidence="13">Regulator of sigma E protease</fullName>
    </submittedName>
</protein>
<feature type="domain" description="PDZ" evidence="12">
    <location>
        <begin position="203"/>
        <end position="271"/>
    </location>
</feature>
<keyword evidence="14" id="KW-1185">Reference proteome</keyword>
<dbReference type="Proteomes" id="UP000267019">
    <property type="component" value="Unassembled WGS sequence"/>
</dbReference>
<dbReference type="CDD" id="cd23081">
    <property type="entry name" value="cpPDZ_EcRseP-like"/>
    <property type="match status" value="1"/>
</dbReference>
<keyword evidence="10 11" id="KW-0472">Membrane</keyword>
<feature type="transmembrane region" description="Helical" evidence="11">
    <location>
        <begin position="424"/>
        <end position="444"/>
    </location>
</feature>
<dbReference type="Pfam" id="PF02163">
    <property type="entry name" value="Peptidase_M50"/>
    <property type="match status" value="1"/>
</dbReference>
<dbReference type="RefSeq" id="WP_170143626.1">
    <property type="nucleotide sequence ID" value="NZ_RBIJ01000004.1"/>
</dbReference>
<reference evidence="13 14" key="1">
    <citation type="submission" date="2018-10" db="EMBL/GenBank/DDBJ databases">
        <title>Genomic Encyclopedia of Type Strains, Phase IV (KMG-IV): sequencing the most valuable type-strain genomes for metagenomic binning, comparative biology and taxonomic classification.</title>
        <authorList>
            <person name="Goeker M."/>
        </authorList>
    </citation>
    <scope>NUCLEOTIDE SEQUENCE [LARGE SCALE GENOMIC DNA]</scope>
    <source>
        <strain evidence="13 14">DSM 22653</strain>
    </source>
</reference>
<evidence type="ECO:0000256" key="7">
    <source>
        <dbReference type="ARBA" id="ARBA00022833"/>
    </source>
</evidence>
<evidence type="ECO:0000256" key="8">
    <source>
        <dbReference type="ARBA" id="ARBA00022989"/>
    </source>
</evidence>